<keyword evidence="2" id="KW-1185">Reference proteome</keyword>
<dbReference type="EMBL" id="CM046395">
    <property type="protein sequence ID" value="KAI8540723.1"/>
    <property type="molecule type" value="Genomic_DNA"/>
</dbReference>
<accession>A0ACC0MI78</accession>
<organism evidence="1 2">
    <name type="scientific">Rhododendron molle</name>
    <name type="common">Chinese azalea</name>
    <name type="synonym">Azalea mollis</name>
    <dbReference type="NCBI Taxonomy" id="49168"/>
    <lineage>
        <taxon>Eukaryota</taxon>
        <taxon>Viridiplantae</taxon>
        <taxon>Streptophyta</taxon>
        <taxon>Embryophyta</taxon>
        <taxon>Tracheophyta</taxon>
        <taxon>Spermatophyta</taxon>
        <taxon>Magnoliopsida</taxon>
        <taxon>eudicotyledons</taxon>
        <taxon>Gunneridae</taxon>
        <taxon>Pentapetalae</taxon>
        <taxon>asterids</taxon>
        <taxon>Ericales</taxon>
        <taxon>Ericaceae</taxon>
        <taxon>Ericoideae</taxon>
        <taxon>Rhodoreae</taxon>
        <taxon>Rhododendron</taxon>
    </lineage>
</organism>
<reference evidence="1" key="1">
    <citation type="submission" date="2022-02" db="EMBL/GenBank/DDBJ databases">
        <title>Plant Genome Project.</title>
        <authorList>
            <person name="Zhang R.-G."/>
        </authorList>
    </citation>
    <scope>NUCLEOTIDE SEQUENCE</scope>
    <source>
        <strain evidence="1">AT1</strain>
    </source>
</reference>
<comment type="caution">
    <text evidence="1">The sequence shown here is derived from an EMBL/GenBank/DDBJ whole genome shotgun (WGS) entry which is preliminary data.</text>
</comment>
<evidence type="ECO:0000313" key="1">
    <source>
        <dbReference type="EMBL" id="KAI8540723.1"/>
    </source>
</evidence>
<proteinExistence type="predicted"/>
<sequence length="278" mass="31760">MKLRLLRVLDLEKLSFRRSPETGEIRLLDEIRKLIHLRHLGLRGTKIHQISSFIGNLHALQTLELSRKFTAVPVQLPDEICYAKQLRRLLGVFKWPFPVDNLTKLRTLRRVVVGDQMEFDPTVLINLRELWVSYLGSDRRITLDFYRWIEKPPILASRSSFRRLWFVLCIATAFSEPEPHPNDIVVQRSLEVLEKLPNLTVLGLGAYGGDKLACSAGGFPQLEILEVIGSSDGELEVEEGGMSMLKGLRMENFHLSNISGRLTSIPVAPAIDFYVRLY</sequence>
<protein>
    <submittedName>
        <fullName evidence="1">Uncharacterized protein</fullName>
    </submittedName>
</protein>
<evidence type="ECO:0000313" key="2">
    <source>
        <dbReference type="Proteomes" id="UP001062846"/>
    </source>
</evidence>
<gene>
    <name evidence="1" type="ORF">RHMOL_Rhmol08G0008100</name>
</gene>
<name>A0ACC0MI78_RHOML</name>
<dbReference type="Proteomes" id="UP001062846">
    <property type="component" value="Chromosome 8"/>
</dbReference>